<evidence type="ECO:0000256" key="1">
    <source>
        <dbReference type="ARBA" id="ARBA00010692"/>
    </source>
</evidence>
<organism evidence="4 5">
    <name type="scientific">Demequina sediminis</name>
    <dbReference type="NCBI Taxonomy" id="1930058"/>
    <lineage>
        <taxon>Bacteria</taxon>
        <taxon>Bacillati</taxon>
        <taxon>Actinomycetota</taxon>
        <taxon>Actinomycetes</taxon>
        <taxon>Micrococcales</taxon>
        <taxon>Demequinaceae</taxon>
        <taxon>Demequina</taxon>
    </lineage>
</organism>
<evidence type="ECO:0000313" key="4">
    <source>
        <dbReference type="EMBL" id="GAA5519328.1"/>
    </source>
</evidence>
<comment type="similarity">
    <text evidence="1 2">Belongs to the BioY family.</text>
</comment>
<reference evidence="4 5" key="1">
    <citation type="submission" date="2024-02" db="EMBL/GenBank/DDBJ databases">
        <title>Lysinimicrobium sediminis NBRC 112286.</title>
        <authorList>
            <person name="Ichikawa N."/>
            <person name="Katano-Makiyama Y."/>
            <person name="Hidaka K."/>
        </authorList>
    </citation>
    <scope>NUCLEOTIDE SEQUENCE [LARGE SCALE GENOMIC DNA]</scope>
    <source>
        <strain evidence="4 5">NBRC 112286</strain>
    </source>
</reference>
<name>A0ABP9WK38_9MICO</name>
<dbReference type="InterPro" id="IPR003784">
    <property type="entry name" value="BioY"/>
</dbReference>
<evidence type="ECO:0000256" key="2">
    <source>
        <dbReference type="PIRNR" id="PIRNR016661"/>
    </source>
</evidence>
<feature type="transmembrane region" description="Helical" evidence="3">
    <location>
        <begin position="92"/>
        <end position="112"/>
    </location>
</feature>
<dbReference type="RefSeq" id="WP_286216202.1">
    <property type="nucleotide sequence ID" value="NZ_AP027736.1"/>
</dbReference>
<keyword evidence="3" id="KW-1133">Transmembrane helix</keyword>
<dbReference type="EMBL" id="BAABRR010000008">
    <property type="protein sequence ID" value="GAA5519328.1"/>
    <property type="molecule type" value="Genomic_DNA"/>
</dbReference>
<dbReference type="PIRSF" id="PIRSF016661">
    <property type="entry name" value="BioY"/>
    <property type="match status" value="1"/>
</dbReference>
<dbReference type="PANTHER" id="PTHR34295">
    <property type="entry name" value="BIOTIN TRANSPORTER BIOY"/>
    <property type="match status" value="1"/>
</dbReference>
<keyword evidence="5" id="KW-1185">Reference proteome</keyword>
<accession>A0ABP9WK38</accession>
<feature type="transmembrane region" description="Helical" evidence="3">
    <location>
        <begin position="33"/>
        <end position="56"/>
    </location>
</feature>
<dbReference type="PANTHER" id="PTHR34295:SF1">
    <property type="entry name" value="BIOTIN TRANSPORTER BIOY"/>
    <property type="match status" value="1"/>
</dbReference>
<dbReference type="Gene3D" id="1.10.1760.20">
    <property type="match status" value="1"/>
</dbReference>
<feature type="transmembrane region" description="Helical" evidence="3">
    <location>
        <begin position="124"/>
        <end position="148"/>
    </location>
</feature>
<gene>
    <name evidence="4" type="primary">bioY</name>
    <name evidence="4" type="ORF">Lsed01_01769</name>
</gene>
<proteinExistence type="inferred from homology"/>
<keyword evidence="2 3" id="KW-0472">Membrane</keyword>
<keyword evidence="3" id="KW-0812">Transmembrane</keyword>
<keyword evidence="2" id="KW-1003">Cell membrane</keyword>
<protein>
    <recommendedName>
        <fullName evidence="2">Biotin transporter</fullName>
    </recommendedName>
</protein>
<comment type="subcellular location">
    <subcellularLocation>
        <location evidence="2">Cell membrane</location>
        <topology evidence="2">Multi-pass membrane protein</topology>
    </subcellularLocation>
</comment>
<evidence type="ECO:0000313" key="5">
    <source>
        <dbReference type="Proteomes" id="UP001426770"/>
    </source>
</evidence>
<dbReference type="Pfam" id="PF02632">
    <property type="entry name" value="BioY"/>
    <property type="match status" value="1"/>
</dbReference>
<evidence type="ECO:0000256" key="3">
    <source>
        <dbReference type="SAM" id="Phobius"/>
    </source>
</evidence>
<dbReference type="Proteomes" id="UP001426770">
    <property type="component" value="Unassembled WGS sequence"/>
</dbReference>
<comment type="caution">
    <text evidence="4">The sequence shown here is derived from an EMBL/GenBank/DDBJ whole genome shotgun (WGS) entry which is preliminary data.</text>
</comment>
<feature type="transmembrane region" description="Helical" evidence="3">
    <location>
        <begin position="63"/>
        <end position="86"/>
    </location>
</feature>
<sequence>MAQHRGLAGQSIALIAVFAGLIAASTLVPEITLVGGVPLTLQTFAIVLSGLVLGAWRALAAVTLYLILGFAGLPIFANGAAGLAVLTGPTGGYLIGFMLAAVVLGASASALARAGILARRGVAAAALIGVGLLSLPAVYMVGVPWLAWRTGMTIMPVGCSGLTDPDCVSAVTVGVIPFLVGDLIKVVLAGLVAATIHRAYPGLLGSARAVVAASCDGAEDKAAAATA</sequence>
<keyword evidence="2" id="KW-0813">Transport</keyword>
<feature type="transmembrane region" description="Helical" evidence="3">
    <location>
        <begin position="168"/>
        <end position="194"/>
    </location>
</feature>